<proteinExistence type="predicted"/>
<evidence type="ECO:0000313" key="1">
    <source>
        <dbReference type="EMBL" id="ONK77931.1"/>
    </source>
</evidence>
<dbReference type="AlphaFoldDB" id="A0A5P1FMM2"/>
<dbReference type="Proteomes" id="UP000243459">
    <property type="component" value="Chromosome 2"/>
</dbReference>
<keyword evidence="2" id="KW-1185">Reference proteome</keyword>
<dbReference type="Gramene" id="ONK77931">
    <property type="protein sequence ID" value="ONK77931"/>
    <property type="gene ID" value="A4U43_C02F12430"/>
</dbReference>
<sequence length="164" mass="18453">MAEIPPIHSPISTLVVSTPTLAIVATRVPLQALAMTHATEETPLSLAACMRKMTIDQTVEHFKHFLETSVRMMLDEGYPFDSWNPVLQMYVDNLTRLVGANAASTYQAHLWLMEKDISELLTFSSGGTNIFDLASKRVWLALKERERFLEVTLAKESQLKDEVC</sequence>
<name>A0A5P1FMM2_ASPOF</name>
<protein>
    <submittedName>
        <fullName evidence="1">Uncharacterized protein</fullName>
    </submittedName>
</protein>
<reference evidence="2" key="1">
    <citation type="journal article" date="2017" name="Nat. Commun.">
        <title>The asparagus genome sheds light on the origin and evolution of a young Y chromosome.</title>
        <authorList>
            <person name="Harkess A."/>
            <person name="Zhou J."/>
            <person name="Xu C."/>
            <person name="Bowers J.E."/>
            <person name="Van der Hulst R."/>
            <person name="Ayyampalayam S."/>
            <person name="Mercati F."/>
            <person name="Riccardi P."/>
            <person name="McKain M.R."/>
            <person name="Kakrana A."/>
            <person name="Tang H."/>
            <person name="Ray J."/>
            <person name="Groenendijk J."/>
            <person name="Arikit S."/>
            <person name="Mathioni S.M."/>
            <person name="Nakano M."/>
            <person name="Shan H."/>
            <person name="Telgmann-Rauber A."/>
            <person name="Kanno A."/>
            <person name="Yue Z."/>
            <person name="Chen H."/>
            <person name="Li W."/>
            <person name="Chen Y."/>
            <person name="Xu X."/>
            <person name="Zhang Y."/>
            <person name="Luo S."/>
            <person name="Chen H."/>
            <person name="Gao J."/>
            <person name="Mao Z."/>
            <person name="Pires J.C."/>
            <person name="Luo M."/>
            <person name="Kudrna D."/>
            <person name="Wing R.A."/>
            <person name="Meyers B.C."/>
            <person name="Yi K."/>
            <person name="Kong H."/>
            <person name="Lavrijsen P."/>
            <person name="Sunseri F."/>
            <person name="Falavigna A."/>
            <person name="Ye Y."/>
            <person name="Leebens-Mack J.H."/>
            <person name="Chen G."/>
        </authorList>
    </citation>
    <scope>NUCLEOTIDE SEQUENCE [LARGE SCALE GENOMIC DNA]</scope>
    <source>
        <strain evidence="2">cv. DH0086</strain>
    </source>
</reference>
<dbReference type="EMBL" id="CM007382">
    <property type="protein sequence ID" value="ONK77931.1"/>
    <property type="molecule type" value="Genomic_DNA"/>
</dbReference>
<organism evidence="1 2">
    <name type="scientific">Asparagus officinalis</name>
    <name type="common">Garden asparagus</name>
    <dbReference type="NCBI Taxonomy" id="4686"/>
    <lineage>
        <taxon>Eukaryota</taxon>
        <taxon>Viridiplantae</taxon>
        <taxon>Streptophyta</taxon>
        <taxon>Embryophyta</taxon>
        <taxon>Tracheophyta</taxon>
        <taxon>Spermatophyta</taxon>
        <taxon>Magnoliopsida</taxon>
        <taxon>Liliopsida</taxon>
        <taxon>Asparagales</taxon>
        <taxon>Asparagaceae</taxon>
        <taxon>Asparagoideae</taxon>
        <taxon>Asparagus</taxon>
    </lineage>
</organism>
<evidence type="ECO:0000313" key="2">
    <source>
        <dbReference type="Proteomes" id="UP000243459"/>
    </source>
</evidence>
<gene>
    <name evidence="1" type="ORF">A4U43_C02F12430</name>
</gene>
<accession>A0A5P1FMM2</accession>